<evidence type="ECO:0000256" key="1">
    <source>
        <dbReference type="ARBA" id="ARBA00004141"/>
    </source>
</evidence>
<dbReference type="FunCoup" id="A0A1E5RZV3">
    <property type="interactions" value="572"/>
</dbReference>
<evidence type="ECO:0000313" key="9">
    <source>
        <dbReference type="Proteomes" id="UP000095728"/>
    </source>
</evidence>
<dbReference type="Pfam" id="PF04117">
    <property type="entry name" value="Mpv17_PMP22"/>
    <property type="match status" value="1"/>
</dbReference>
<comment type="caution">
    <text evidence="8">The sequence shown here is derived from an EMBL/GenBank/DDBJ whole genome shotgun (WGS) entry which is preliminary data.</text>
</comment>
<dbReference type="InterPro" id="IPR007248">
    <property type="entry name" value="Mpv17_PMP22"/>
</dbReference>
<evidence type="ECO:0000256" key="3">
    <source>
        <dbReference type="ARBA" id="ARBA00022692"/>
    </source>
</evidence>
<evidence type="ECO:0000256" key="5">
    <source>
        <dbReference type="ARBA" id="ARBA00023136"/>
    </source>
</evidence>
<sequence length="204" mass="23225">MSSFIKFYTQSLQKNPKTTNAVSTGFLFGLGDIIAQLAFSSPPLSKQHNDVAKTMGKNLANLETHNHKPYDPYRTLRAVAYGSVIFSPIGDKWYKFLQNKVYSPKLSNMTNTLARVAVDQLCFAPLAIPFYFGCITLMEGKTWQEAKLKINENYKTTLLANWSVWPLFQAFNFAVVPVHHRLLAVNTIAIFWNTFLSYRNSIEK</sequence>
<accession>A0A1E5RZV3</accession>
<reference evidence="9" key="1">
    <citation type="journal article" date="2016" name="Genome Announc.">
        <title>Genome sequences of three species of Hanseniaspora isolated from spontaneous wine fermentations.</title>
        <authorList>
            <person name="Sternes P.R."/>
            <person name="Lee D."/>
            <person name="Kutyna D.R."/>
            <person name="Borneman A.R."/>
        </authorList>
    </citation>
    <scope>NUCLEOTIDE SEQUENCE [LARGE SCALE GENOMIC DNA]</scope>
    <source>
        <strain evidence="9">AWRI3579</strain>
    </source>
</reference>
<dbReference type="PANTHER" id="PTHR11266:SF17">
    <property type="entry name" value="PROTEIN MPV17"/>
    <property type="match status" value="1"/>
</dbReference>
<dbReference type="PANTHER" id="PTHR11266">
    <property type="entry name" value="PEROXISOMAL MEMBRANE PROTEIN 2, PXMP2 MPV17"/>
    <property type="match status" value="1"/>
</dbReference>
<keyword evidence="4" id="KW-1133">Transmembrane helix</keyword>
<dbReference type="EMBL" id="LPNM01000001">
    <property type="protein sequence ID" value="OEJ92497.1"/>
    <property type="molecule type" value="Genomic_DNA"/>
</dbReference>
<evidence type="ECO:0000313" key="8">
    <source>
        <dbReference type="EMBL" id="OEJ92497.1"/>
    </source>
</evidence>
<dbReference type="InParanoid" id="A0A1E5RZV3"/>
<evidence type="ECO:0000256" key="6">
    <source>
        <dbReference type="ARBA" id="ARBA00039302"/>
    </source>
</evidence>
<dbReference type="Proteomes" id="UP000095728">
    <property type="component" value="Unassembled WGS sequence"/>
</dbReference>
<comment type="similarity">
    <text evidence="2 7">Belongs to the peroxisomal membrane protein PXMP2/4 family.</text>
</comment>
<dbReference type="OrthoDB" id="430207at2759"/>
<protein>
    <recommendedName>
        <fullName evidence="6">Protein SYM1</fullName>
    </recommendedName>
</protein>
<comment type="subcellular location">
    <subcellularLocation>
        <location evidence="1">Membrane</location>
        <topology evidence="1">Multi-pass membrane protein</topology>
    </subcellularLocation>
</comment>
<evidence type="ECO:0000256" key="4">
    <source>
        <dbReference type="ARBA" id="ARBA00022989"/>
    </source>
</evidence>
<name>A0A1E5RZV3_9ASCO</name>
<evidence type="ECO:0000256" key="2">
    <source>
        <dbReference type="ARBA" id="ARBA00006824"/>
    </source>
</evidence>
<dbReference type="AlphaFoldDB" id="A0A1E5RZV3"/>
<keyword evidence="9" id="KW-1185">Reference proteome</keyword>
<evidence type="ECO:0000256" key="7">
    <source>
        <dbReference type="RuleBase" id="RU363053"/>
    </source>
</evidence>
<organism evidence="8 9">
    <name type="scientific">Hanseniaspora osmophila</name>
    <dbReference type="NCBI Taxonomy" id="56408"/>
    <lineage>
        <taxon>Eukaryota</taxon>
        <taxon>Fungi</taxon>
        <taxon>Dikarya</taxon>
        <taxon>Ascomycota</taxon>
        <taxon>Saccharomycotina</taxon>
        <taxon>Saccharomycetes</taxon>
        <taxon>Saccharomycodales</taxon>
        <taxon>Saccharomycodaceae</taxon>
        <taxon>Hanseniaspora</taxon>
    </lineage>
</organism>
<keyword evidence="5" id="KW-0472">Membrane</keyword>
<proteinExistence type="inferred from homology"/>
<dbReference type="STRING" id="56408.A0A1E5RZV3"/>
<gene>
    <name evidence="8" type="ORF">AWRI3579_g112</name>
</gene>
<dbReference type="GO" id="GO:0005739">
    <property type="term" value="C:mitochondrion"/>
    <property type="evidence" value="ECO:0007669"/>
    <property type="project" value="TreeGrafter"/>
</dbReference>
<dbReference type="GO" id="GO:0016020">
    <property type="term" value="C:membrane"/>
    <property type="evidence" value="ECO:0007669"/>
    <property type="project" value="UniProtKB-SubCell"/>
</dbReference>
<keyword evidence="3" id="KW-0812">Transmembrane</keyword>